<dbReference type="Pfam" id="PF00452">
    <property type="entry name" value="Bcl-2"/>
    <property type="match status" value="1"/>
</dbReference>
<evidence type="ECO:0000256" key="5">
    <source>
        <dbReference type="ARBA" id="ARBA00022989"/>
    </source>
</evidence>
<dbReference type="InterPro" id="IPR036834">
    <property type="entry name" value="Bcl-2-like_sf"/>
</dbReference>
<evidence type="ECO:0000256" key="2">
    <source>
        <dbReference type="ARBA" id="ARBA00009458"/>
    </source>
</evidence>
<feature type="region of interest" description="Disordered" evidence="7">
    <location>
        <begin position="17"/>
        <end position="51"/>
    </location>
</feature>
<dbReference type="SMART" id="SM00337">
    <property type="entry name" value="BCL"/>
    <property type="match status" value="1"/>
</dbReference>
<dbReference type="PANTHER" id="PTHR11256:SF48">
    <property type="entry name" value="BCL-2-RELATED OVARIAN KILLER PROTEIN"/>
    <property type="match status" value="1"/>
</dbReference>
<reference evidence="9 10" key="1">
    <citation type="submission" date="2024-07" db="EMBL/GenBank/DDBJ databases">
        <title>Chromosome-level genome assembly of the water stick insect Ranatra chinensis (Heteroptera: Nepidae).</title>
        <authorList>
            <person name="Liu X."/>
        </authorList>
    </citation>
    <scope>NUCLEOTIDE SEQUENCE [LARGE SCALE GENOMIC DNA]</scope>
    <source>
        <strain evidence="9">Cailab_2021Rc</strain>
        <tissue evidence="9">Muscle</tissue>
    </source>
</reference>
<protein>
    <recommendedName>
        <fullName evidence="8">Bcl-2 Bcl-2 homology region 1-3 domain-containing protein</fullName>
    </recommendedName>
</protein>
<proteinExistence type="inferred from homology"/>
<evidence type="ECO:0000256" key="1">
    <source>
        <dbReference type="ARBA" id="ARBA00004167"/>
    </source>
</evidence>
<keyword evidence="3" id="KW-0812">Transmembrane</keyword>
<dbReference type="EMBL" id="JBFDAA010000011">
    <property type="protein sequence ID" value="KAL1124270.1"/>
    <property type="molecule type" value="Genomic_DNA"/>
</dbReference>
<dbReference type="SUPFAM" id="SSF56854">
    <property type="entry name" value="Bcl-2 inhibitors of programmed cell death"/>
    <property type="match status" value="1"/>
</dbReference>
<dbReference type="AlphaFoldDB" id="A0ABD0YA86"/>
<keyword evidence="10" id="KW-1185">Reference proteome</keyword>
<evidence type="ECO:0000256" key="4">
    <source>
        <dbReference type="ARBA" id="ARBA00022703"/>
    </source>
</evidence>
<dbReference type="Gene3D" id="1.10.437.10">
    <property type="entry name" value="Blc2-like"/>
    <property type="match status" value="1"/>
</dbReference>
<dbReference type="Proteomes" id="UP001558652">
    <property type="component" value="Unassembled WGS sequence"/>
</dbReference>
<accession>A0ABD0YA86</accession>
<gene>
    <name evidence="9" type="ORF">AAG570_002040</name>
</gene>
<dbReference type="PRINTS" id="PR01862">
    <property type="entry name" value="BCL2FAMILY"/>
</dbReference>
<comment type="subcellular location">
    <subcellularLocation>
        <location evidence="1">Membrane</location>
        <topology evidence="1">Single-pass membrane protein</topology>
    </subcellularLocation>
</comment>
<dbReference type="PROSITE" id="PS50062">
    <property type="entry name" value="BCL2_FAMILY"/>
    <property type="match status" value="1"/>
</dbReference>
<dbReference type="PANTHER" id="PTHR11256">
    <property type="entry name" value="BCL-2 RELATED"/>
    <property type="match status" value="1"/>
</dbReference>
<organism evidence="9 10">
    <name type="scientific">Ranatra chinensis</name>
    <dbReference type="NCBI Taxonomy" id="642074"/>
    <lineage>
        <taxon>Eukaryota</taxon>
        <taxon>Metazoa</taxon>
        <taxon>Ecdysozoa</taxon>
        <taxon>Arthropoda</taxon>
        <taxon>Hexapoda</taxon>
        <taxon>Insecta</taxon>
        <taxon>Pterygota</taxon>
        <taxon>Neoptera</taxon>
        <taxon>Paraneoptera</taxon>
        <taxon>Hemiptera</taxon>
        <taxon>Heteroptera</taxon>
        <taxon>Panheteroptera</taxon>
        <taxon>Nepomorpha</taxon>
        <taxon>Nepidae</taxon>
        <taxon>Ranatrinae</taxon>
        <taxon>Ranatra</taxon>
    </lineage>
</organism>
<comment type="caution">
    <text evidence="9">The sequence shown here is derived from an EMBL/GenBank/DDBJ whole genome shotgun (WGS) entry which is preliminary data.</text>
</comment>
<comment type="similarity">
    <text evidence="2">Belongs to the Bcl-2 family.</text>
</comment>
<keyword evidence="5" id="KW-1133">Transmembrane helix</keyword>
<sequence length="261" mass="29278">TASTSSRYLQLETALHQPGQKRRKFSHPVSLQQHHLQQQQQQQQQRYPRRFSSAVSDAVTRKLSTTIGWARPSPVAIGDLVAQGKSLCGQYIRWRLKRCGMLPRKCAGLQRLRSCASLPVVREVLPELIRLGQELERMHPKVYCGVARQACPTPGGMVTSEKVLTFTLTRVAQEIMRQGVTWPKIASLYAVAGGLAVDCVAQGHPQFLQAITEAMAIALHQGVAPWIFLKGGWVSHDRLLLYISDRLHHKRIRITVTLPVE</sequence>
<keyword evidence="6" id="KW-0472">Membrane</keyword>
<evidence type="ECO:0000259" key="8">
    <source>
        <dbReference type="SMART" id="SM00337"/>
    </source>
</evidence>
<evidence type="ECO:0000256" key="6">
    <source>
        <dbReference type="ARBA" id="ARBA00023136"/>
    </source>
</evidence>
<dbReference type="CDD" id="cd06845">
    <property type="entry name" value="Bcl-2_like"/>
    <property type="match status" value="1"/>
</dbReference>
<evidence type="ECO:0000313" key="10">
    <source>
        <dbReference type="Proteomes" id="UP001558652"/>
    </source>
</evidence>
<evidence type="ECO:0000313" key="9">
    <source>
        <dbReference type="EMBL" id="KAL1124270.1"/>
    </source>
</evidence>
<evidence type="ECO:0000256" key="3">
    <source>
        <dbReference type="ARBA" id="ARBA00022692"/>
    </source>
</evidence>
<feature type="compositionally biased region" description="Low complexity" evidence="7">
    <location>
        <begin position="31"/>
        <end position="45"/>
    </location>
</feature>
<dbReference type="InterPro" id="IPR046371">
    <property type="entry name" value="Bcl-2_BH1-3"/>
</dbReference>
<feature type="non-terminal residue" evidence="9">
    <location>
        <position position="1"/>
    </location>
</feature>
<dbReference type="GO" id="GO:0006915">
    <property type="term" value="P:apoptotic process"/>
    <property type="evidence" value="ECO:0007669"/>
    <property type="project" value="UniProtKB-KW"/>
</dbReference>
<feature type="domain" description="Bcl-2 Bcl-2 homology region 1-3" evidence="8">
    <location>
        <begin position="128"/>
        <end position="233"/>
    </location>
</feature>
<dbReference type="InterPro" id="IPR026298">
    <property type="entry name" value="Bcl-2_fam"/>
</dbReference>
<name>A0ABD0YA86_9HEMI</name>
<evidence type="ECO:0000256" key="7">
    <source>
        <dbReference type="SAM" id="MobiDB-lite"/>
    </source>
</evidence>
<keyword evidence="4" id="KW-0053">Apoptosis</keyword>
<dbReference type="InterPro" id="IPR002475">
    <property type="entry name" value="Bcl2-like"/>
</dbReference>
<dbReference type="GO" id="GO:0016020">
    <property type="term" value="C:membrane"/>
    <property type="evidence" value="ECO:0007669"/>
    <property type="project" value="UniProtKB-SubCell"/>
</dbReference>